<dbReference type="Gene3D" id="2.60.120.200">
    <property type="match status" value="1"/>
</dbReference>
<dbReference type="Gene3D" id="2.60.120.380">
    <property type="match status" value="1"/>
</dbReference>
<dbReference type="InterPro" id="IPR045474">
    <property type="entry name" value="GEVED"/>
</dbReference>
<gene>
    <name evidence="4" type="ORF">ABID46_000300</name>
</gene>
<dbReference type="Pfam" id="PF20009">
    <property type="entry name" value="GEVED"/>
    <property type="match status" value="2"/>
</dbReference>
<keyword evidence="4" id="KW-0687">Ribonucleoprotein</keyword>
<dbReference type="EMBL" id="JBEPMO010000001">
    <property type="protein sequence ID" value="MET3730748.1"/>
    <property type="molecule type" value="Genomic_DNA"/>
</dbReference>
<dbReference type="RefSeq" id="WP_354506149.1">
    <property type="nucleotide sequence ID" value="NZ_JBEPMO010000001.1"/>
</dbReference>
<sequence>MKKSLLIFLLSVVWGLAGLTHVSAESKIRSFSKNVETNWSSIELNPFMMDWTPLGNFLQGNNFNFAGADFLNPPTQNCYFGEGGIPNYFEDAYELNGVNFSASSFIVPAGKTFELKQLNLALVTTNDISTLSIKIFNDSYGMPSNELLSINAAPNETTLLGTLGGDFSLFDVQYNLSNSLMLNAGRYWVAVAGTDSVGGVIYWETTMSFSNGGSVYGNSGNWFGYFEDYVFYVGGNCSDTGACNAVSIPYTEDFNGTYPLGTPDCTKVEHVTPSTRWFHSNDVNSPFTSGHLAYQYHSTNNGNTWFFTKGINLTAGNTYKISYQYANYGSSDFPESMKVAMGSSASIGAMNTVLADYPNIVNTSPATANIVFTVPSTGVYYFGFHAYSPADRYVLVLDNISVDLASEDEEEEYCEPLLICSDGDLISNVSFKEIYNTTGCSPNGYGDFTSMVATAEAGVSHPISVTVGGGWDYESVSVWIDYNNNFQFDSNEFTYIGTGSGSVVIGSISIPDDVAPGNYRMRVRVAADVGGNASWSMACDSSQEYGETEDYTISIIANDDPSYCEPILFCGGGDMITNVSFKEINNPTGCSTNGYGDYTSMIATAEAGQSHSISVSVGGGWVEEAVSVWIDYNNNFQFDWDEFTFIGTGSNSVVTGNISIPETVAPGNYRMRVRVIGDSPIYATWDMACDSSLYYGETEDYTLNIVEPNDPGCLEGTTQSPNTTVESPCYGEPFHIPNVIYGSYSKIAVNQGTEYIFSVSSSTDFITIGDENGTTVLAYGSGSVTWTAPETGVIRFYTHNDEDCTGDGNVVQRYVQCGTIPVITEPDFPCFQGDGLNSNNFEYGYDIYGAYWATADDFTVATGETFTVQQIRMNVYSNSNITNGTFAIRENTNNSPGDVIHTFSGTPSSSRIIGSNSVYDYDIHEVTFDLSTPIELSEGTYWLVPTLTNVSNNGIFWEVTTTGSNGNPVMESASGSESWNVISNGIYQAVFFISGVCEEVEETIEITVPDFPCYQGDGLNSNNFENGLGIFNTSYLIADDFVVSTGETFNVQQVRLNVFSDYLVTNGSFSIRTDASGVPGAEVANFSMAPSFSRIIGESYGFDMHEVTFDLATPIELEEGTYWLVPTLTNNVNSEVYWEMTTTGSLGNPTMGSDNSGSTWYTVYGGIFQAVFFISGVCEDVDEPIEITEPDLPCFQGDVLNPNGFEEGHAVFGNYRKADDFVVSTGQTFDVQQIRLFLYSNSEIVSTTFDFLSNNNDQPGTVIESVTMAPSYSRIIGTNHGYSIHEVHYDLANFIEFTEGRYWLSVSAQNAENTSVYWETTTSGTNGMTNYVSQNHGNSWYNLNLQSVFFIAGVCEDVEEPIEITVPDFPCYQGDGLESNLENGYGISGNFRTADDINVPIGEIFTVQQIRMNVLSATEVNNMTFYFRENSISNQPGDIVETITMTPTSSRLLGAFNQTLQQYELTFDLATPVVLEAGKHWLSPLATNQTNTSVYWEFTTTGSSGSTIQVSDVGGTVWSEYTQQAVFFVAGLCEDAPIEITVPDFPCFQGDGLNSNGFEDGTPVGQMSTTADDFVVAAGETFSLQQIRMNVFSYANITLANLDIRLDNAGLPASVHESISMAPSSSRIIGNRYGFDIHELTFDLATPIVLEEGRYWLSANIQNADNSNVYWEYTSTGTHEEFLKISTDGGNNWHTPYNGVQAVFFVAGVCEEVQEPGCLDTPNDYWPTYLVEPACTGIPYVVTDEGFTGEYSRVQLTAGTEYVFSTNVDTTFITIANEAGDTVLAYGTGSVTWTPATTGVYRFITHLNEDCDYSYSEIYRYITCGEIVPPPANDDCANAIAVACGDSVTGSTVTATNSGGNSAGDVFYTFTGTGVAQNVTLSLCDSEFDTVLRVFTDCTLATEIAFNDDECGSRSELTFESDGTSTYYIMVEGWGSNTGNYVLDVSCEDLDEEEPTEGCLEAENGAYPSTAYTPSCYGIPESITGGDWGWFGEYSLVNVTAGTEYIFSTDVATAFITIADQDGLVAYTTGTGSVTWTATATETIRYYTHENDDCLASMNWVDRMVQCGEIVPPPPYDPCAPIHEGIATNGVGFVNNGTSNYMAANDFNVLANTQFEVEKFTINVVTLGGEPTTFDMMFFEGETAVGAQFGETLTGITPSSITENGTFGSTGYPVYSVEITLPTTIIFPATATADKKYWVGISGAPTGSGNPVFWVSSDYVYTDTLPTYQSANGGATFELFVADSGANVEGDMIIDGECATLGLSDMSGAKFAYYPNPVDDVLSITSSKGVEKVEVFNLAGQFVMANGKVANGQVNVSTLTPGTYVFRVTLEGGQVETFKIIKKGSK</sequence>
<evidence type="ECO:0000259" key="3">
    <source>
        <dbReference type="Pfam" id="PF20009"/>
    </source>
</evidence>
<evidence type="ECO:0000313" key="4">
    <source>
        <dbReference type="EMBL" id="MET3730748.1"/>
    </source>
</evidence>
<evidence type="ECO:0000259" key="2">
    <source>
        <dbReference type="Pfam" id="PF18962"/>
    </source>
</evidence>
<dbReference type="InterPro" id="IPR026444">
    <property type="entry name" value="Secre_tail"/>
</dbReference>
<dbReference type="Pfam" id="PF18962">
    <property type="entry name" value="Por_Secre_tail"/>
    <property type="match status" value="1"/>
</dbReference>
<protein>
    <submittedName>
        <fullName evidence="4">Ribosomal protein S11</fullName>
    </submittedName>
</protein>
<dbReference type="NCBIfam" id="TIGR04183">
    <property type="entry name" value="Por_Secre_tail"/>
    <property type="match status" value="1"/>
</dbReference>
<name>A0ABV2LQ97_9FLAO</name>
<comment type="caution">
    <text evidence="4">The sequence shown here is derived from an EMBL/GenBank/DDBJ whole genome shotgun (WGS) entry which is preliminary data.</text>
</comment>
<proteinExistence type="predicted"/>
<feature type="domain" description="Secretion system C-terminal sorting" evidence="2">
    <location>
        <begin position="2274"/>
        <end position="2336"/>
    </location>
</feature>
<accession>A0ABV2LQ97</accession>
<feature type="domain" description="GEVED" evidence="3">
    <location>
        <begin position="626"/>
        <end position="704"/>
    </location>
</feature>
<reference evidence="4 5" key="1">
    <citation type="submission" date="2024-06" db="EMBL/GenBank/DDBJ databases">
        <title>Genomic Encyclopedia of Type Strains, Phase IV (KMG-IV): sequencing the most valuable type-strain genomes for metagenomic binning, comparative biology and taxonomic classification.</title>
        <authorList>
            <person name="Goeker M."/>
        </authorList>
    </citation>
    <scope>NUCLEOTIDE SEQUENCE [LARGE SCALE GENOMIC DNA]</scope>
    <source>
        <strain evidence="4 5">DSM 29388</strain>
    </source>
</reference>
<feature type="domain" description="GEVED" evidence="3">
    <location>
        <begin position="476"/>
        <end position="553"/>
    </location>
</feature>
<dbReference type="Proteomes" id="UP001549146">
    <property type="component" value="Unassembled WGS sequence"/>
</dbReference>
<keyword evidence="5" id="KW-1185">Reference proteome</keyword>
<keyword evidence="4" id="KW-0689">Ribosomal protein</keyword>
<dbReference type="GO" id="GO:0005840">
    <property type="term" value="C:ribosome"/>
    <property type="evidence" value="ECO:0007669"/>
    <property type="project" value="UniProtKB-KW"/>
</dbReference>
<keyword evidence="1" id="KW-0732">Signal</keyword>
<organism evidence="4 5">
    <name type="scientific">Moheibacter stercoris</name>
    <dbReference type="NCBI Taxonomy" id="1628251"/>
    <lineage>
        <taxon>Bacteria</taxon>
        <taxon>Pseudomonadati</taxon>
        <taxon>Bacteroidota</taxon>
        <taxon>Flavobacteriia</taxon>
        <taxon>Flavobacteriales</taxon>
        <taxon>Weeksellaceae</taxon>
        <taxon>Moheibacter</taxon>
    </lineage>
</organism>
<evidence type="ECO:0000256" key="1">
    <source>
        <dbReference type="ARBA" id="ARBA00022729"/>
    </source>
</evidence>
<evidence type="ECO:0000313" key="5">
    <source>
        <dbReference type="Proteomes" id="UP001549146"/>
    </source>
</evidence>